<evidence type="ECO:0000313" key="2">
    <source>
        <dbReference type="Proteomes" id="UP000008177"/>
    </source>
</evidence>
<dbReference type="InParanoid" id="G2YS40"/>
<reference evidence="2" key="1">
    <citation type="journal article" date="2011" name="PLoS Genet.">
        <title>Genomic analysis of the necrotrophic fungal pathogens Sclerotinia sclerotiorum and Botrytis cinerea.</title>
        <authorList>
            <person name="Amselem J."/>
            <person name="Cuomo C.A."/>
            <person name="van Kan J.A."/>
            <person name="Viaud M."/>
            <person name="Benito E.P."/>
            <person name="Couloux A."/>
            <person name="Coutinho P.M."/>
            <person name="de Vries R.P."/>
            <person name="Dyer P.S."/>
            <person name="Fillinger S."/>
            <person name="Fournier E."/>
            <person name="Gout L."/>
            <person name="Hahn M."/>
            <person name="Kohn L."/>
            <person name="Lapalu N."/>
            <person name="Plummer K.M."/>
            <person name="Pradier J.M."/>
            <person name="Quevillon E."/>
            <person name="Sharon A."/>
            <person name="Simon A."/>
            <person name="ten Have A."/>
            <person name="Tudzynski B."/>
            <person name="Tudzynski P."/>
            <person name="Wincker P."/>
            <person name="Andrew M."/>
            <person name="Anthouard V."/>
            <person name="Beever R.E."/>
            <person name="Beffa R."/>
            <person name="Benoit I."/>
            <person name="Bouzid O."/>
            <person name="Brault B."/>
            <person name="Chen Z."/>
            <person name="Choquer M."/>
            <person name="Collemare J."/>
            <person name="Cotton P."/>
            <person name="Danchin E.G."/>
            <person name="Da Silva C."/>
            <person name="Gautier A."/>
            <person name="Giraud C."/>
            <person name="Giraud T."/>
            <person name="Gonzalez C."/>
            <person name="Grossetete S."/>
            <person name="Guldener U."/>
            <person name="Henrissat B."/>
            <person name="Howlett B.J."/>
            <person name="Kodira C."/>
            <person name="Kretschmer M."/>
            <person name="Lappartient A."/>
            <person name="Leroch M."/>
            <person name="Levis C."/>
            <person name="Mauceli E."/>
            <person name="Neuveglise C."/>
            <person name="Oeser B."/>
            <person name="Pearson M."/>
            <person name="Poulain J."/>
            <person name="Poussereau N."/>
            <person name="Quesneville H."/>
            <person name="Rascle C."/>
            <person name="Schumacher J."/>
            <person name="Segurens B."/>
            <person name="Sexton A."/>
            <person name="Silva E."/>
            <person name="Sirven C."/>
            <person name="Soanes D.M."/>
            <person name="Talbot N.J."/>
            <person name="Templeton M."/>
            <person name="Yandava C."/>
            <person name="Yarden O."/>
            <person name="Zeng Q."/>
            <person name="Rollins J.A."/>
            <person name="Lebrun M.H."/>
            <person name="Dickman M."/>
        </authorList>
    </citation>
    <scope>NUCLEOTIDE SEQUENCE [LARGE SCALE GENOMIC DNA]</scope>
    <source>
        <strain evidence="2">T4</strain>
    </source>
</reference>
<proteinExistence type="predicted"/>
<organism evidence="1 2">
    <name type="scientific">Botryotinia fuckeliana (strain T4)</name>
    <name type="common">Noble rot fungus</name>
    <name type="synonym">Botrytis cinerea</name>
    <dbReference type="NCBI Taxonomy" id="999810"/>
    <lineage>
        <taxon>Eukaryota</taxon>
        <taxon>Fungi</taxon>
        <taxon>Dikarya</taxon>
        <taxon>Ascomycota</taxon>
        <taxon>Pezizomycotina</taxon>
        <taxon>Leotiomycetes</taxon>
        <taxon>Helotiales</taxon>
        <taxon>Sclerotiniaceae</taxon>
        <taxon>Botrytis</taxon>
    </lineage>
</organism>
<dbReference type="EMBL" id="FQ790351">
    <property type="protein sequence ID" value="CCD54438.1"/>
    <property type="molecule type" value="Genomic_DNA"/>
</dbReference>
<gene>
    <name evidence="1" type="ORF">BofuT4_P124860.1</name>
</gene>
<dbReference type="HOGENOM" id="CLU_1777159_0_0_1"/>
<sequence length="146" mass="17308">MSYCFEDLRCFTVPFPPEYRSRKQLCDNKQPLVSSENPELAILQFKPTETWLQIIFCCSEENYDKITPAIRDKESGWIAWWLPRKGFEEEFLCLYQKWATSKNLLWIDRDRMTKNSGVVLPSKSKLIHNTIGFIIPYFVLMVKPCE</sequence>
<dbReference type="Proteomes" id="UP000008177">
    <property type="component" value="Unplaced contigs"/>
</dbReference>
<accession>G2YS40</accession>
<dbReference type="AlphaFoldDB" id="G2YS40"/>
<evidence type="ECO:0000313" key="1">
    <source>
        <dbReference type="EMBL" id="CCD54438.1"/>
    </source>
</evidence>
<name>G2YS40_BOTF4</name>
<protein>
    <submittedName>
        <fullName evidence="1">Uncharacterized protein</fullName>
    </submittedName>
</protein>